<feature type="domain" description="BTB" evidence="1">
    <location>
        <begin position="10"/>
        <end position="78"/>
    </location>
</feature>
<reference evidence="2 3" key="1">
    <citation type="journal article" date="2013" name="PLoS Genet.">
        <title>Comparative genome structure, secondary metabolite, and effector coding capacity across Cochliobolus pathogens.</title>
        <authorList>
            <person name="Condon B.J."/>
            <person name="Leng Y."/>
            <person name="Wu D."/>
            <person name="Bushley K.E."/>
            <person name="Ohm R.A."/>
            <person name="Otillar R."/>
            <person name="Martin J."/>
            <person name="Schackwitz W."/>
            <person name="Grimwood J."/>
            <person name="MohdZainudin N."/>
            <person name="Xue C."/>
            <person name="Wang R."/>
            <person name="Manning V.A."/>
            <person name="Dhillon B."/>
            <person name="Tu Z.J."/>
            <person name="Steffenson B.J."/>
            <person name="Salamov A."/>
            <person name="Sun H."/>
            <person name="Lowry S."/>
            <person name="LaButti K."/>
            <person name="Han J."/>
            <person name="Copeland A."/>
            <person name="Lindquist E."/>
            <person name="Barry K."/>
            <person name="Schmutz J."/>
            <person name="Baker S.E."/>
            <person name="Ciuffetti L.M."/>
            <person name="Grigoriev I.V."/>
            <person name="Zhong S."/>
            <person name="Turgeon B.G."/>
        </authorList>
    </citation>
    <scope>NUCLEOTIDE SEQUENCE [LARGE SCALE GENOMIC DNA]</scope>
    <source>
        <strain evidence="2 3">ATCC 44560</strain>
    </source>
</reference>
<evidence type="ECO:0000313" key="2">
    <source>
        <dbReference type="EMBL" id="EUC41090.1"/>
    </source>
</evidence>
<keyword evidence="3" id="KW-1185">Reference proteome</keyword>
<dbReference type="RefSeq" id="XP_007692379.1">
    <property type="nucleotide sequence ID" value="XM_007694189.1"/>
</dbReference>
<accession>W6YU48</accession>
<protein>
    <recommendedName>
        <fullName evidence="1">BTB domain-containing protein</fullName>
    </recommendedName>
</protein>
<dbReference type="Proteomes" id="UP000054032">
    <property type="component" value="Unassembled WGS sequence"/>
</dbReference>
<dbReference type="GeneID" id="19123927"/>
<dbReference type="PROSITE" id="PS50097">
    <property type="entry name" value="BTB"/>
    <property type="match status" value="1"/>
</dbReference>
<dbReference type="Gene3D" id="3.30.710.10">
    <property type="entry name" value="Potassium Channel Kv1.1, Chain A"/>
    <property type="match status" value="1"/>
</dbReference>
<dbReference type="EMBL" id="KI964120">
    <property type="protein sequence ID" value="EUC41090.1"/>
    <property type="molecule type" value="Genomic_DNA"/>
</dbReference>
<dbReference type="AlphaFoldDB" id="W6YU48"/>
<dbReference type="InterPro" id="IPR011333">
    <property type="entry name" value="SKP1/BTB/POZ_sf"/>
</dbReference>
<dbReference type="InterPro" id="IPR000210">
    <property type="entry name" value="BTB/POZ_dom"/>
</dbReference>
<dbReference type="KEGG" id="bor:COCMIDRAFT_40670"/>
<dbReference type="SUPFAM" id="SSF54695">
    <property type="entry name" value="POZ domain"/>
    <property type="match status" value="1"/>
</dbReference>
<dbReference type="HOGENOM" id="CLU_068279_2_2_1"/>
<sequence>MLKSTSAAAKSHIIVVDVGHETTRYILHKKLLTQHSGLIRHMISQDPIRRFFAFQDIRTDVFDVFVDWLYEKKLPPSAQTVDGWLIFDVYMLADRLSVIRLKVTLMTTLFRGLSSRYVTNDTVCRLFAALPKSDPLPQLAMDAFCINDATKNLDAESLGSIDS</sequence>
<organism evidence="2 3">
    <name type="scientific">Bipolaris oryzae ATCC 44560</name>
    <dbReference type="NCBI Taxonomy" id="930090"/>
    <lineage>
        <taxon>Eukaryota</taxon>
        <taxon>Fungi</taxon>
        <taxon>Dikarya</taxon>
        <taxon>Ascomycota</taxon>
        <taxon>Pezizomycotina</taxon>
        <taxon>Dothideomycetes</taxon>
        <taxon>Pleosporomycetidae</taxon>
        <taxon>Pleosporales</taxon>
        <taxon>Pleosporineae</taxon>
        <taxon>Pleosporaceae</taxon>
        <taxon>Bipolaris</taxon>
    </lineage>
</organism>
<gene>
    <name evidence="2" type="ORF">COCMIDRAFT_40670</name>
</gene>
<name>W6YU48_COCMI</name>
<dbReference type="PANTHER" id="PTHR47843">
    <property type="entry name" value="BTB DOMAIN-CONTAINING PROTEIN-RELATED"/>
    <property type="match status" value="1"/>
</dbReference>
<dbReference type="OrthoDB" id="194443at2759"/>
<evidence type="ECO:0000259" key="1">
    <source>
        <dbReference type="PROSITE" id="PS50097"/>
    </source>
</evidence>
<evidence type="ECO:0000313" key="3">
    <source>
        <dbReference type="Proteomes" id="UP000054032"/>
    </source>
</evidence>
<dbReference type="PANTHER" id="PTHR47843:SF2">
    <property type="entry name" value="BTB DOMAIN-CONTAINING PROTEIN"/>
    <property type="match status" value="1"/>
</dbReference>
<proteinExistence type="predicted"/>